<dbReference type="GO" id="GO:0016020">
    <property type="term" value="C:membrane"/>
    <property type="evidence" value="ECO:0007669"/>
    <property type="project" value="InterPro"/>
</dbReference>
<dbReference type="GO" id="GO:0010181">
    <property type="term" value="F:FMN binding"/>
    <property type="evidence" value="ECO:0007669"/>
    <property type="project" value="InterPro"/>
</dbReference>
<reference evidence="2 3" key="1">
    <citation type="submission" date="2019-10" db="EMBL/GenBank/DDBJ databases">
        <title>Muricauda olearia CL-SS4 JCM15563 genome.</title>
        <authorList>
            <person name="Liu L."/>
        </authorList>
    </citation>
    <scope>NUCLEOTIDE SEQUENCE [LARGE SCALE GENOMIC DNA]</scope>
    <source>
        <strain evidence="2 3">CL-SS4</strain>
    </source>
</reference>
<feature type="domain" description="FMN-binding" evidence="1">
    <location>
        <begin position="94"/>
        <end position="175"/>
    </location>
</feature>
<protein>
    <submittedName>
        <fullName evidence="2">FMN-binding protein</fullName>
    </submittedName>
</protein>
<evidence type="ECO:0000259" key="1">
    <source>
        <dbReference type="SMART" id="SM00900"/>
    </source>
</evidence>
<evidence type="ECO:0000313" key="3">
    <source>
        <dbReference type="Proteomes" id="UP000429785"/>
    </source>
</evidence>
<dbReference type="InterPro" id="IPR007329">
    <property type="entry name" value="FMN-bd"/>
</dbReference>
<dbReference type="SMART" id="SM00900">
    <property type="entry name" value="FMN_bind"/>
    <property type="match status" value="1"/>
</dbReference>
<organism evidence="2 3">
    <name type="scientific">Flagellimonas olearia</name>
    <dbReference type="NCBI Taxonomy" id="552546"/>
    <lineage>
        <taxon>Bacteria</taxon>
        <taxon>Pseudomonadati</taxon>
        <taxon>Bacteroidota</taxon>
        <taxon>Flavobacteriia</taxon>
        <taxon>Flavobacteriales</taxon>
        <taxon>Flavobacteriaceae</taxon>
        <taxon>Flagellimonas</taxon>
    </lineage>
</organism>
<proteinExistence type="predicted"/>
<sequence length="184" mass="20331">MLRVNKFKVLSGVAFLAALLLFGFGTQQISSKLQEKIDNAVQTTYEVSDFGLEHISVSSELNGQTPSELGGKNLFKITVDDSILGYVYVGQAPSMKNIFDYVVLFNPDRSIKKSKILIYREDYGRQVGSQRWLKQFIGKKAGQSLTYGEDIDGISGATISAKSMTLAVGQVLESMQILDENQVF</sequence>
<comment type="caution">
    <text evidence="2">The sequence shown here is derived from an EMBL/GenBank/DDBJ whole genome shotgun (WGS) entry which is preliminary data.</text>
</comment>
<evidence type="ECO:0000313" key="2">
    <source>
        <dbReference type="EMBL" id="KAB7528105.1"/>
    </source>
</evidence>
<name>A0A6I1DTX8_9FLAO</name>
<dbReference type="Pfam" id="PF04205">
    <property type="entry name" value="FMN_bind"/>
    <property type="match status" value="1"/>
</dbReference>
<dbReference type="OrthoDB" id="9778782at2"/>
<dbReference type="EMBL" id="WELG01000002">
    <property type="protein sequence ID" value="KAB7528105.1"/>
    <property type="molecule type" value="Genomic_DNA"/>
</dbReference>
<gene>
    <name evidence="2" type="ORF">F8C76_09500</name>
</gene>
<accession>A0A6I1DTX8</accession>
<dbReference type="AlphaFoldDB" id="A0A6I1DTX8"/>
<dbReference type="Proteomes" id="UP000429785">
    <property type="component" value="Unassembled WGS sequence"/>
</dbReference>
<dbReference type="RefSeq" id="WP_152131532.1">
    <property type="nucleotide sequence ID" value="NZ_WELG01000002.1"/>
</dbReference>